<accession>A0A7W7VM41</accession>
<dbReference type="RefSeq" id="WP_184713790.1">
    <property type="nucleotide sequence ID" value="NZ_JACHJP010000002.1"/>
</dbReference>
<keyword evidence="1" id="KW-0175">Coiled coil</keyword>
<gene>
    <name evidence="2" type="ORF">FHS44_002159</name>
</gene>
<dbReference type="AlphaFoldDB" id="A0A7W7VM41"/>
<keyword evidence="3" id="KW-1185">Reference proteome</keyword>
<dbReference type="EMBL" id="JACHJP010000002">
    <property type="protein sequence ID" value="MBB4915074.1"/>
    <property type="molecule type" value="Genomic_DNA"/>
</dbReference>
<evidence type="ECO:0000313" key="2">
    <source>
        <dbReference type="EMBL" id="MBB4915074.1"/>
    </source>
</evidence>
<feature type="coiled-coil region" evidence="1">
    <location>
        <begin position="2"/>
        <end position="36"/>
    </location>
</feature>
<protein>
    <submittedName>
        <fullName evidence="2">Uncharacterized protein</fullName>
    </submittedName>
</protein>
<sequence length="74" mass="8433">MTDDLTVEQQTALDELRQLRAELQAVKDRQREAAIHARRELNLPQAAVAEALFGRADEASRRRLYRLVSSKSAK</sequence>
<name>A0A7W7VM41_9ACTN</name>
<evidence type="ECO:0000313" key="3">
    <source>
        <dbReference type="Proteomes" id="UP000552644"/>
    </source>
</evidence>
<comment type="caution">
    <text evidence="2">The sequence shown here is derived from an EMBL/GenBank/DDBJ whole genome shotgun (WGS) entry which is preliminary data.</text>
</comment>
<reference evidence="2 3" key="1">
    <citation type="submission" date="2020-08" db="EMBL/GenBank/DDBJ databases">
        <title>Genomic Encyclopedia of Type Strains, Phase III (KMG-III): the genomes of soil and plant-associated and newly described type strains.</title>
        <authorList>
            <person name="Whitman W."/>
        </authorList>
    </citation>
    <scope>NUCLEOTIDE SEQUENCE [LARGE SCALE GENOMIC DNA]</scope>
    <source>
        <strain evidence="2 3">CECT 8840</strain>
    </source>
</reference>
<evidence type="ECO:0000256" key="1">
    <source>
        <dbReference type="SAM" id="Coils"/>
    </source>
</evidence>
<organism evidence="2 3">
    <name type="scientific">Streptosporangium saharense</name>
    <dbReference type="NCBI Taxonomy" id="1706840"/>
    <lineage>
        <taxon>Bacteria</taxon>
        <taxon>Bacillati</taxon>
        <taxon>Actinomycetota</taxon>
        <taxon>Actinomycetes</taxon>
        <taxon>Streptosporangiales</taxon>
        <taxon>Streptosporangiaceae</taxon>
        <taxon>Streptosporangium</taxon>
    </lineage>
</organism>
<dbReference type="Proteomes" id="UP000552644">
    <property type="component" value="Unassembled WGS sequence"/>
</dbReference>
<proteinExistence type="predicted"/>